<evidence type="ECO:0000313" key="1">
    <source>
        <dbReference type="EMBL" id="VVE24708.1"/>
    </source>
</evidence>
<reference evidence="1 2" key="1">
    <citation type="submission" date="2019-08" db="EMBL/GenBank/DDBJ databases">
        <authorList>
            <person name="Peeters C."/>
        </authorList>
    </citation>
    <scope>NUCLEOTIDE SEQUENCE [LARGE SCALE GENOMIC DNA]</scope>
    <source>
        <strain evidence="1 2">LMG 20602</strain>
    </source>
</reference>
<keyword evidence="2" id="KW-1185">Reference proteome</keyword>
<proteinExistence type="predicted"/>
<name>A0ABY6W4E8_9BURK</name>
<accession>A0ABY6W4E8</accession>
<protein>
    <submittedName>
        <fullName evidence="1">Uncharacterized protein</fullName>
    </submittedName>
</protein>
<dbReference type="Proteomes" id="UP000366065">
    <property type="component" value="Unassembled WGS sequence"/>
</dbReference>
<evidence type="ECO:0000313" key="2">
    <source>
        <dbReference type="Proteomes" id="UP000366065"/>
    </source>
</evidence>
<dbReference type="EMBL" id="CABPRV010000008">
    <property type="protein sequence ID" value="VVE24708.1"/>
    <property type="molecule type" value="Genomic_DNA"/>
</dbReference>
<sequence length="57" mass="6287">MRCEWYGAPCATSLRFIRGSAPITAKPLWDKHFFLFEVLNSGEIGLACINHSFAVGG</sequence>
<gene>
    <name evidence="1" type="ORF">PCA20602_03333</name>
</gene>
<comment type="caution">
    <text evidence="1">The sequence shown here is derived from an EMBL/GenBank/DDBJ whole genome shotgun (WGS) entry which is preliminary data.</text>
</comment>
<organism evidence="1 2">
    <name type="scientific">Pandoraea capi</name>
    <dbReference type="NCBI Taxonomy" id="2508286"/>
    <lineage>
        <taxon>Bacteria</taxon>
        <taxon>Pseudomonadati</taxon>
        <taxon>Pseudomonadota</taxon>
        <taxon>Betaproteobacteria</taxon>
        <taxon>Burkholderiales</taxon>
        <taxon>Burkholderiaceae</taxon>
        <taxon>Pandoraea</taxon>
    </lineage>
</organism>